<feature type="compositionally biased region" description="Pro residues" evidence="1">
    <location>
        <begin position="519"/>
        <end position="549"/>
    </location>
</feature>
<evidence type="ECO:0000256" key="1">
    <source>
        <dbReference type="SAM" id="MobiDB-lite"/>
    </source>
</evidence>
<feature type="transmembrane region" description="Helical" evidence="2">
    <location>
        <begin position="202"/>
        <end position="228"/>
    </location>
</feature>
<keyword evidence="2" id="KW-0472">Membrane</keyword>
<feature type="region of interest" description="Disordered" evidence="1">
    <location>
        <begin position="500"/>
        <end position="613"/>
    </location>
</feature>
<evidence type="ECO:0000256" key="2">
    <source>
        <dbReference type="SAM" id="Phobius"/>
    </source>
</evidence>
<feature type="transmembrane region" description="Helical" evidence="2">
    <location>
        <begin position="12"/>
        <end position="39"/>
    </location>
</feature>
<feature type="region of interest" description="Disordered" evidence="1">
    <location>
        <begin position="427"/>
        <end position="476"/>
    </location>
</feature>
<dbReference type="InterPro" id="IPR045931">
    <property type="entry name" value="DUF6350"/>
</dbReference>
<keyword evidence="2" id="KW-1133">Transmembrane helix</keyword>
<feature type="transmembrane region" description="Helical" evidence="2">
    <location>
        <begin position="248"/>
        <end position="267"/>
    </location>
</feature>
<proteinExistence type="predicted"/>
<evidence type="ECO:0000313" key="3">
    <source>
        <dbReference type="EMBL" id="WTQ78585.1"/>
    </source>
</evidence>
<feature type="transmembrane region" description="Helical" evidence="2">
    <location>
        <begin position="117"/>
        <end position="140"/>
    </location>
</feature>
<feature type="transmembrane region" description="Helical" evidence="2">
    <location>
        <begin position="387"/>
        <end position="410"/>
    </location>
</feature>
<feature type="transmembrane region" description="Helical" evidence="2">
    <location>
        <begin position="152"/>
        <end position="171"/>
    </location>
</feature>
<feature type="compositionally biased region" description="Low complexity" evidence="1">
    <location>
        <begin position="506"/>
        <end position="518"/>
    </location>
</feature>
<feature type="compositionally biased region" description="Basic and acidic residues" evidence="1">
    <location>
        <begin position="437"/>
        <end position="459"/>
    </location>
</feature>
<accession>A0AAU1M570</accession>
<keyword evidence="2" id="KW-0812">Transmembrane</keyword>
<name>A0AAU1M570_9ACTN</name>
<gene>
    <name evidence="3" type="ORF">OG222_21660</name>
</gene>
<feature type="transmembrane region" description="Helical" evidence="2">
    <location>
        <begin position="78"/>
        <end position="96"/>
    </location>
</feature>
<sequence length="613" mass="61857">MLPAERSRSAALASAFVRGVLAAGLGLGSLAVLVMVLWISSPYPDSGPAGALHVATGLWLLGHGAELVRADTVGGHPAPVATVPLLLVVLPMWLVHRAARDSAETEEGEEEGHSHHSAVGAFCAVSAGYLLVVLAAAAYARDGSLPADRASLAFPVTFVVAGAAAAGVWAARGRPLTPLLVWAPLRLQEAAARSGFRSGAAVALRSAAAGVLMLLGGGALLVAVALVWHTGAARESFLGLAGDWAGRVSVLLLAAALVPNAAMWGAAYGLGPGFALGTASLATPLAFTGPPAMPDFPLLAAVPSHGPGTAANWAAVAVPVMAALAVARFVARGAVPVRGAREETWGQSRTALVTGLAAVGCGAGAAVLAAASGGPLGTGALAEFGPVWWLVGPAALAWTAVIGVPAALLLRAWRLRETRWGWRWDAAKGEQTASEPAKAEQAKTTPGEKPEQVMEKEPGGGDGDPEPYDFLSAGPWHEDGAREARWAALRKSSGGLMADFRAEGEAAPAPVAKQDPAPVAKPDPAPAPESAPKPDQVPAPVPESAPPAEPDPKAVRPPVRATPEPTAEPRPAPAPEPQPAPAHAPGPAPVPETPSGQVPDAQGHSEPGREAAP</sequence>
<dbReference type="Pfam" id="PF19877">
    <property type="entry name" value="DUF6350"/>
    <property type="match status" value="1"/>
</dbReference>
<feature type="transmembrane region" description="Helical" evidence="2">
    <location>
        <begin position="313"/>
        <end position="331"/>
    </location>
</feature>
<reference evidence="3" key="1">
    <citation type="submission" date="2022-10" db="EMBL/GenBank/DDBJ databases">
        <title>The complete genomes of actinobacterial strains from the NBC collection.</title>
        <authorList>
            <person name="Joergensen T.S."/>
            <person name="Alvarez Arevalo M."/>
            <person name="Sterndorff E.B."/>
            <person name="Faurdal D."/>
            <person name="Vuksanovic O."/>
            <person name="Mourched A.-S."/>
            <person name="Charusanti P."/>
            <person name="Shaw S."/>
            <person name="Blin K."/>
            <person name="Weber T."/>
        </authorList>
    </citation>
    <scope>NUCLEOTIDE SEQUENCE</scope>
    <source>
        <strain evidence="3">NBC_00148</strain>
    </source>
</reference>
<protein>
    <submittedName>
        <fullName evidence="3">DUF6350 family protein</fullName>
    </submittedName>
</protein>
<feature type="transmembrane region" description="Helical" evidence="2">
    <location>
        <begin position="352"/>
        <end position="375"/>
    </location>
</feature>
<dbReference type="AlphaFoldDB" id="A0AAU1M570"/>
<dbReference type="EMBL" id="CP108169">
    <property type="protein sequence ID" value="WTQ78585.1"/>
    <property type="molecule type" value="Genomic_DNA"/>
</dbReference>
<feature type="compositionally biased region" description="Pro residues" evidence="1">
    <location>
        <begin position="566"/>
        <end position="592"/>
    </location>
</feature>
<organism evidence="3">
    <name type="scientific">Streptomyces sp. NBC_00148</name>
    <dbReference type="NCBI Taxonomy" id="2903626"/>
    <lineage>
        <taxon>Bacteria</taxon>
        <taxon>Bacillati</taxon>
        <taxon>Actinomycetota</taxon>
        <taxon>Actinomycetes</taxon>
        <taxon>Kitasatosporales</taxon>
        <taxon>Streptomycetaceae</taxon>
        <taxon>Streptomyces</taxon>
    </lineage>
</organism>